<proteinExistence type="predicted"/>
<keyword evidence="3" id="KW-1185">Reference proteome</keyword>
<protein>
    <recommendedName>
        <fullName evidence="4">Regulator of telomere elongation helicase 1</fullName>
    </recommendedName>
</protein>
<dbReference type="EMBL" id="JAULJE010000011">
    <property type="protein sequence ID" value="KAK1337074.1"/>
    <property type="molecule type" value="Genomic_DNA"/>
</dbReference>
<reference evidence="2" key="1">
    <citation type="submission" date="2023-06" db="EMBL/GenBank/DDBJ databases">
        <title>Reference genome for the Northern bat (Eptesicus nilssonii), a most northern bat species.</title>
        <authorList>
            <person name="Laine V.N."/>
            <person name="Pulliainen A.T."/>
            <person name="Lilley T.M."/>
        </authorList>
    </citation>
    <scope>NUCLEOTIDE SEQUENCE</scope>
    <source>
        <strain evidence="2">BLF_Eptnil</strain>
        <tissue evidence="2">Kidney</tissue>
    </source>
</reference>
<gene>
    <name evidence="2" type="ORF">QTO34_001696</name>
</gene>
<feature type="region of interest" description="Disordered" evidence="1">
    <location>
        <begin position="316"/>
        <end position="338"/>
    </location>
</feature>
<feature type="compositionally biased region" description="Polar residues" evidence="1">
    <location>
        <begin position="29"/>
        <end position="46"/>
    </location>
</feature>
<dbReference type="Proteomes" id="UP001177744">
    <property type="component" value="Unassembled WGS sequence"/>
</dbReference>
<feature type="region of interest" description="Disordered" evidence="1">
    <location>
        <begin position="275"/>
        <end position="302"/>
    </location>
</feature>
<feature type="compositionally biased region" description="Polar residues" evidence="1">
    <location>
        <begin position="1"/>
        <end position="11"/>
    </location>
</feature>
<evidence type="ECO:0000313" key="2">
    <source>
        <dbReference type="EMBL" id="KAK1337074.1"/>
    </source>
</evidence>
<organism evidence="2 3">
    <name type="scientific">Cnephaeus nilssonii</name>
    <name type="common">Northern bat</name>
    <name type="synonym">Eptesicus nilssonii</name>
    <dbReference type="NCBI Taxonomy" id="3371016"/>
    <lineage>
        <taxon>Eukaryota</taxon>
        <taxon>Metazoa</taxon>
        <taxon>Chordata</taxon>
        <taxon>Craniata</taxon>
        <taxon>Vertebrata</taxon>
        <taxon>Euteleostomi</taxon>
        <taxon>Mammalia</taxon>
        <taxon>Eutheria</taxon>
        <taxon>Laurasiatheria</taxon>
        <taxon>Chiroptera</taxon>
        <taxon>Yangochiroptera</taxon>
        <taxon>Vespertilionidae</taxon>
        <taxon>Cnephaeus</taxon>
    </lineage>
</organism>
<name>A0AA40HTI4_CNENI</name>
<accession>A0AA40HTI4</accession>
<dbReference type="FunFam" id="1.20.1160.20:FF:000006">
    <property type="entry name" value="Regulator of telomere elongation helicase 1"/>
    <property type="match status" value="1"/>
</dbReference>
<evidence type="ECO:0008006" key="4">
    <source>
        <dbReference type="Google" id="ProtNLM"/>
    </source>
</evidence>
<comment type="caution">
    <text evidence="2">The sequence shown here is derived from an EMBL/GenBank/DDBJ whole genome shotgun (WGS) entry which is preliminary data.</text>
</comment>
<dbReference type="Gene3D" id="1.20.1160.20">
    <property type="match status" value="1"/>
</dbReference>
<dbReference type="AlphaFoldDB" id="A0AA40HTI4"/>
<sequence length="531" mass="56376">MGPSSSVTTGSPVRMPEPSCHPGCAPTSKCMTTSATSSEMWPSSSGWLKKQCRRLWLPPRAGTGRRHRPSGCVARGPLHQESQESGPARPQPEAEASRTASLRGRRGHRGQPVCGVRAGFGSHPAKACGAAGRPGAQRAAGPKARGAGRAQCHSSSSIPGEKRSVAEQRGGRKKIRLVSCQQEGLAAGAQADRAKLFMVAVKQALSRASFAAFTRALQEYKGSDDFQALVDHLSPLFAQDPKKHSLLQGFYQFVRPHHKQRFEELCLQLTGRGCSHPPEHSLPRGQRTQPALDPGGERGFPGRLKGLAPGVLRCPSEQPAPRAVQVRPEEDVSRLPLGRPAPLGTSWVTPVSLGLRKEGACPQDDPVPECGQAAGHWRAPEPRPASPGLPATTRRYVVPEETDQSQERAEALGGRSLRGALGPDQSIPSLSGDTGLCAQEGRGAPQAKRPGPPVASTYLADARRALGAAGCSQLLAALTTYKQDDDFEKVAAVVAALTTSRPEDWPLLQSKFLRRRLGGALGEGTRDGGRS</sequence>
<evidence type="ECO:0000256" key="1">
    <source>
        <dbReference type="SAM" id="MobiDB-lite"/>
    </source>
</evidence>
<feature type="region of interest" description="Disordered" evidence="1">
    <location>
        <begin position="371"/>
        <end position="452"/>
    </location>
</feature>
<dbReference type="CDD" id="cd13932">
    <property type="entry name" value="HN_RTEL1"/>
    <property type="match status" value="1"/>
</dbReference>
<feature type="compositionally biased region" description="Low complexity" evidence="1">
    <location>
        <begin position="129"/>
        <end position="151"/>
    </location>
</feature>
<evidence type="ECO:0000313" key="3">
    <source>
        <dbReference type="Proteomes" id="UP001177744"/>
    </source>
</evidence>
<dbReference type="InterPro" id="IPR049909">
    <property type="entry name" value="Rtel1_HHD"/>
</dbReference>
<feature type="compositionally biased region" description="Basic and acidic residues" evidence="1">
    <location>
        <begin position="160"/>
        <end position="170"/>
    </location>
</feature>
<feature type="region of interest" description="Disordered" evidence="1">
    <location>
        <begin position="1"/>
        <end position="172"/>
    </location>
</feature>
<feature type="compositionally biased region" description="Low complexity" evidence="1">
    <location>
        <begin position="411"/>
        <end position="422"/>
    </location>
</feature>
<dbReference type="Pfam" id="PF23116">
    <property type="entry name" value="HHD_RTEL1"/>
    <property type="match status" value="2"/>
</dbReference>